<feature type="transmembrane region" description="Helical" evidence="10">
    <location>
        <begin position="276"/>
        <end position="298"/>
    </location>
</feature>
<dbReference type="NCBIfam" id="TIGR00797">
    <property type="entry name" value="matE"/>
    <property type="match status" value="1"/>
</dbReference>
<keyword evidence="7 10" id="KW-1133">Transmembrane helix</keyword>
<dbReference type="InterPro" id="IPR002528">
    <property type="entry name" value="MATE_fam"/>
</dbReference>
<protein>
    <recommendedName>
        <fullName evidence="3">Multidrug export protein MepA</fullName>
    </recommendedName>
</protein>
<evidence type="ECO:0000256" key="8">
    <source>
        <dbReference type="ARBA" id="ARBA00023136"/>
    </source>
</evidence>
<organism evidence="11 12">
    <name type="scientific">[Ruminococcus] torques</name>
    <dbReference type="NCBI Taxonomy" id="33039"/>
    <lineage>
        <taxon>Bacteria</taxon>
        <taxon>Bacillati</taxon>
        <taxon>Bacillota</taxon>
        <taxon>Clostridia</taxon>
        <taxon>Lachnospirales</taxon>
        <taxon>Lachnospiraceae</taxon>
        <taxon>Mediterraneibacter</taxon>
    </lineage>
</organism>
<dbReference type="CDD" id="cd13143">
    <property type="entry name" value="MATE_MepA_like"/>
    <property type="match status" value="1"/>
</dbReference>
<feature type="transmembrane region" description="Helical" evidence="10">
    <location>
        <begin position="98"/>
        <end position="120"/>
    </location>
</feature>
<dbReference type="InterPro" id="IPR048279">
    <property type="entry name" value="MdtK-like"/>
</dbReference>
<gene>
    <name evidence="11" type="primary">mepA_15</name>
    <name evidence="11" type="ORF">ERS852502_01582</name>
</gene>
<feature type="transmembrane region" description="Helical" evidence="10">
    <location>
        <begin position="319"/>
        <end position="342"/>
    </location>
</feature>
<feature type="transmembrane region" description="Helical" evidence="10">
    <location>
        <begin position="51"/>
        <end position="77"/>
    </location>
</feature>
<dbReference type="GO" id="GO:0042910">
    <property type="term" value="F:xenobiotic transmembrane transporter activity"/>
    <property type="evidence" value="ECO:0007669"/>
    <property type="project" value="InterPro"/>
</dbReference>
<dbReference type="GO" id="GO:0015297">
    <property type="term" value="F:antiporter activity"/>
    <property type="evidence" value="ECO:0007669"/>
    <property type="project" value="InterPro"/>
</dbReference>
<dbReference type="Proteomes" id="UP000078383">
    <property type="component" value="Unassembled WGS sequence"/>
</dbReference>
<dbReference type="RefSeq" id="WP_155512127.1">
    <property type="nucleotide sequence ID" value="NZ_CZBX01000006.1"/>
</dbReference>
<dbReference type="EMBL" id="CZBX01000006">
    <property type="protein sequence ID" value="CUQ87537.1"/>
    <property type="molecule type" value="Genomic_DNA"/>
</dbReference>
<dbReference type="AlphaFoldDB" id="A0A174ZP55"/>
<keyword evidence="5" id="KW-1003">Cell membrane</keyword>
<evidence type="ECO:0000256" key="6">
    <source>
        <dbReference type="ARBA" id="ARBA00022692"/>
    </source>
</evidence>
<reference evidence="11 12" key="1">
    <citation type="submission" date="2015-09" db="EMBL/GenBank/DDBJ databases">
        <authorList>
            <consortium name="Pathogen Informatics"/>
        </authorList>
    </citation>
    <scope>NUCLEOTIDE SEQUENCE [LARGE SCALE GENOMIC DNA]</scope>
    <source>
        <strain evidence="11 12">2789STDY5834889</strain>
    </source>
</reference>
<dbReference type="Pfam" id="PF01554">
    <property type="entry name" value="MatE"/>
    <property type="match status" value="2"/>
</dbReference>
<feature type="transmembrane region" description="Helical" evidence="10">
    <location>
        <begin position="362"/>
        <end position="380"/>
    </location>
</feature>
<feature type="transmembrane region" description="Helical" evidence="10">
    <location>
        <begin position="140"/>
        <end position="158"/>
    </location>
</feature>
<keyword evidence="6 10" id="KW-0812">Transmembrane</keyword>
<feature type="transmembrane region" description="Helical" evidence="10">
    <location>
        <begin position="239"/>
        <end position="264"/>
    </location>
</feature>
<keyword evidence="4" id="KW-0813">Transport</keyword>
<dbReference type="PIRSF" id="PIRSF006603">
    <property type="entry name" value="DinF"/>
    <property type="match status" value="1"/>
</dbReference>
<evidence type="ECO:0000256" key="9">
    <source>
        <dbReference type="ARBA" id="ARBA00023251"/>
    </source>
</evidence>
<comment type="similarity">
    <text evidence="2">Belongs to the multi antimicrobial extrusion (MATE) (TC 2.A.66.1) family. MepA subfamily.</text>
</comment>
<dbReference type="InterPro" id="IPR051327">
    <property type="entry name" value="MATE_MepA_subfamily"/>
</dbReference>
<evidence type="ECO:0000256" key="4">
    <source>
        <dbReference type="ARBA" id="ARBA00022448"/>
    </source>
</evidence>
<sequence length="460" mass="49932">MDMKSNSQAMETEKIPRLLAQLAIPAVVAQIINLLYNIVDRIYIGHISGVGAAALTGVGLFTPILMLINAFAMLAGSGGAPRAAISMGKKDNKTAEKILGNCFALLILMAVILTVVFFTFAPQLLTLFGASEKTLPYGVAYARIYILGSIFVLIVMGMNPFITTQGFAKISMMTTVIGAVINIILDPIFIFVFNLGVRGAALATVLSQAVGAIWILRFLSGKKTILHLRKENFRLQKDVILPCLALGISTFVMLSTESILSISFTSSLSRYGGDLAVGAMTIITSVSQLATLPLQGICQGGQPIMSYNFGAGNKERVKKAFFTQFKVCTIFTSCFWLIMLLFPKLFAGIFSNNTDLITYTAWALRIYMAGIFSLGFQVSCQQSFMALGQAKVSLLLACLRKLILLIPLIFILPLFIQDKVFAVFFAEPISDIVAATITTITFMSRFNGILNKGSKMKTAE</sequence>
<evidence type="ECO:0000256" key="7">
    <source>
        <dbReference type="ARBA" id="ARBA00022989"/>
    </source>
</evidence>
<accession>A0A174ZP55</accession>
<keyword evidence="9" id="KW-0046">Antibiotic resistance</keyword>
<dbReference type="PANTHER" id="PTHR43823">
    <property type="entry name" value="SPORULATION PROTEIN YKVU"/>
    <property type="match status" value="1"/>
</dbReference>
<dbReference type="OrthoDB" id="9811110at2"/>
<evidence type="ECO:0000256" key="10">
    <source>
        <dbReference type="SAM" id="Phobius"/>
    </source>
</evidence>
<name>A0A174ZP55_9FIRM</name>
<comment type="subcellular location">
    <subcellularLocation>
        <location evidence="1">Cell membrane</location>
        <topology evidence="1">Multi-pass membrane protein</topology>
    </subcellularLocation>
</comment>
<dbReference type="PANTHER" id="PTHR43823:SF3">
    <property type="entry name" value="MULTIDRUG EXPORT PROTEIN MEPA"/>
    <property type="match status" value="1"/>
</dbReference>
<dbReference type="InterPro" id="IPR045070">
    <property type="entry name" value="MATE_MepA-like"/>
</dbReference>
<feature type="transmembrane region" description="Helical" evidence="10">
    <location>
        <begin position="392"/>
        <end position="416"/>
    </location>
</feature>
<evidence type="ECO:0000256" key="1">
    <source>
        <dbReference type="ARBA" id="ARBA00004651"/>
    </source>
</evidence>
<proteinExistence type="inferred from homology"/>
<dbReference type="GO" id="GO:0046677">
    <property type="term" value="P:response to antibiotic"/>
    <property type="evidence" value="ECO:0007669"/>
    <property type="project" value="UniProtKB-KW"/>
</dbReference>
<evidence type="ECO:0000313" key="11">
    <source>
        <dbReference type="EMBL" id="CUQ87537.1"/>
    </source>
</evidence>
<feature type="transmembrane region" description="Helical" evidence="10">
    <location>
        <begin position="20"/>
        <end position="39"/>
    </location>
</feature>
<evidence type="ECO:0000256" key="5">
    <source>
        <dbReference type="ARBA" id="ARBA00022475"/>
    </source>
</evidence>
<evidence type="ECO:0000256" key="3">
    <source>
        <dbReference type="ARBA" id="ARBA00022106"/>
    </source>
</evidence>
<feature type="transmembrane region" description="Helical" evidence="10">
    <location>
        <begin position="422"/>
        <end position="446"/>
    </location>
</feature>
<evidence type="ECO:0000256" key="2">
    <source>
        <dbReference type="ARBA" id="ARBA00008417"/>
    </source>
</evidence>
<feature type="transmembrane region" description="Helical" evidence="10">
    <location>
        <begin position="199"/>
        <end position="219"/>
    </location>
</feature>
<dbReference type="GO" id="GO:0005886">
    <property type="term" value="C:plasma membrane"/>
    <property type="evidence" value="ECO:0007669"/>
    <property type="project" value="UniProtKB-SubCell"/>
</dbReference>
<evidence type="ECO:0000313" key="12">
    <source>
        <dbReference type="Proteomes" id="UP000078383"/>
    </source>
</evidence>
<keyword evidence="8 10" id="KW-0472">Membrane</keyword>
<feature type="transmembrane region" description="Helical" evidence="10">
    <location>
        <begin position="170"/>
        <end position="193"/>
    </location>
</feature>